<evidence type="ECO:0000313" key="2">
    <source>
        <dbReference type="EMBL" id="PJF48143.1"/>
    </source>
</evidence>
<sequence>MLPVVLLIALMASPWLGILLAAAFAHPRCRTARLALPTRLPIIAGAGAALIAAWMLLGQADWETVVGNWSPVSFTGLPLVVAGFAPSAGIVIAWTTLYFLHSVRPLPATYSESLPVAPALLVAALTIVAFANNLVTLLVGLGLTDLLTAYWALRRQDNERDALIGLMLNGLSIALMTLVTAVHIAAGNSLHLPLVRLDASTAPTLALAIALRLNFVPFRASSNVWGNPQTAAGALGGLLTLTRLPALGVTRLPEWFSMLALVSALLTLIIALLQAEDRADALAPAVATSSAYLACTSAVLATPGATAAATIAWLVGATLIGQPRFADAPLWAERVRRAVRAAGALCLIGSLPTVGFVGQAGIVATWAERGADGWPLAFVRSVVFAVMTYVLLKLVVRPADEPARPARLIAHPLRPTVWAAREAIGGLAALAPILIFGIAPALLMAGSLTDALARNSVFGWASWGIAIVAGALLWRLEPRWRPALRSISGRLVGALELGWFYSLLDGAVARLRHPFGQVFTLLEGDGMLLWAIIAVLLTVLIARPGGP</sequence>
<reference evidence="2 3" key="1">
    <citation type="submission" date="2017-11" db="EMBL/GenBank/DDBJ databases">
        <title>Evolution of Phototrophy in the Chloroflexi Phylum Driven by Horizontal Gene Transfer.</title>
        <authorList>
            <person name="Ward L.M."/>
            <person name="Hemp J."/>
            <person name="Shih P.M."/>
            <person name="Mcglynn S.E."/>
            <person name="Fischer W."/>
        </authorList>
    </citation>
    <scope>NUCLEOTIDE SEQUENCE [LARGE SCALE GENOMIC DNA]</scope>
    <source>
        <strain evidence="2">JP3_7</strain>
    </source>
</reference>
<dbReference type="AlphaFoldDB" id="A0A2M8QEA9"/>
<feature type="transmembrane region" description="Helical" evidence="1">
    <location>
        <begin position="38"/>
        <end position="57"/>
    </location>
</feature>
<feature type="transmembrane region" description="Helical" evidence="1">
    <location>
        <begin position="6"/>
        <end position="26"/>
    </location>
</feature>
<name>A0A2M8QEA9_9CHLR</name>
<keyword evidence="1" id="KW-0812">Transmembrane</keyword>
<feature type="transmembrane region" description="Helical" evidence="1">
    <location>
        <begin position="457"/>
        <end position="475"/>
    </location>
</feature>
<gene>
    <name evidence="2" type="ORF">CUN48_05095</name>
</gene>
<protein>
    <submittedName>
        <fullName evidence="2">Uncharacterized protein</fullName>
    </submittedName>
</protein>
<feature type="transmembrane region" description="Helical" evidence="1">
    <location>
        <begin position="77"/>
        <end position="100"/>
    </location>
</feature>
<dbReference type="Proteomes" id="UP000230790">
    <property type="component" value="Unassembled WGS sequence"/>
</dbReference>
<dbReference type="EMBL" id="PGTN01000023">
    <property type="protein sequence ID" value="PJF48143.1"/>
    <property type="molecule type" value="Genomic_DNA"/>
</dbReference>
<feature type="transmembrane region" description="Helical" evidence="1">
    <location>
        <begin position="524"/>
        <end position="542"/>
    </location>
</feature>
<feature type="transmembrane region" description="Helical" evidence="1">
    <location>
        <begin position="112"/>
        <end position="131"/>
    </location>
</feature>
<evidence type="ECO:0000256" key="1">
    <source>
        <dbReference type="SAM" id="Phobius"/>
    </source>
</evidence>
<organism evidence="2 3">
    <name type="scientific">Candidatus Thermofonsia Clade 3 bacterium</name>
    <dbReference type="NCBI Taxonomy" id="2364212"/>
    <lineage>
        <taxon>Bacteria</taxon>
        <taxon>Bacillati</taxon>
        <taxon>Chloroflexota</taxon>
        <taxon>Candidatus Thermofontia</taxon>
        <taxon>Candidatus Thermofonsia Clade 3</taxon>
    </lineage>
</organism>
<proteinExistence type="predicted"/>
<feature type="transmembrane region" description="Helical" evidence="1">
    <location>
        <begin position="255"/>
        <end position="274"/>
    </location>
</feature>
<comment type="caution">
    <text evidence="2">The sequence shown here is derived from an EMBL/GenBank/DDBJ whole genome shotgun (WGS) entry which is preliminary data.</text>
</comment>
<accession>A0A2M8QEA9</accession>
<feature type="transmembrane region" description="Helical" evidence="1">
    <location>
        <begin position="338"/>
        <end position="362"/>
    </location>
</feature>
<feature type="transmembrane region" description="Helical" evidence="1">
    <location>
        <begin position="165"/>
        <end position="186"/>
    </location>
</feature>
<feature type="transmembrane region" description="Helical" evidence="1">
    <location>
        <begin position="307"/>
        <end position="326"/>
    </location>
</feature>
<feature type="transmembrane region" description="Helical" evidence="1">
    <location>
        <begin position="423"/>
        <end position="445"/>
    </location>
</feature>
<feature type="transmembrane region" description="Helical" evidence="1">
    <location>
        <begin position="374"/>
        <end position="396"/>
    </location>
</feature>
<keyword evidence="1" id="KW-0472">Membrane</keyword>
<feature type="transmembrane region" description="Helical" evidence="1">
    <location>
        <begin position="487"/>
        <end position="504"/>
    </location>
</feature>
<keyword evidence="1" id="KW-1133">Transmembrane helix</keyword>
<evidence type="ECO:0000313" key="3">
    <source>
        <dbReference type="Proteomes" id="UP000230790"/>
    </source>
</evidence>